<comment type="caution">
    <text evidence="2">The sequence shown here is derived from an EMBL/GenBank/DDBJ whole genome shotgun (WGS) entry which is preliminary data.</text>
</comment>
<keyword evidence="3" id="KW-1185">Reference proteome</keyword>
<name>A0ABC8T2F4_9AQUA</name>
<gene>
    <name evidence="2" type="ORF">ILEXP_LOCUS32661</name>
</gene>
<dbReference type="Proteomes" id="UP001642360">
    <property type="component" value="Unassembled WGS sequence"/>
</dbReference>
<evidence type="ECO:0000313" key="2">
    <source>
        <dbReference type="EMBL" id="CAK9163608.1"/>
    </source>
</evidence>
<accession>A0ABC8T2F4</accession>
<organism evidence="2 3">
    <name type="scientific">Ilex paraguariensis</name>
    <name type="common">yerba mate</name>
    <dbReference type="NCBI Taxonomy" id="185542"/>
    <lineage>
        <taxon>Eukaryota</taxon>
        <taxon>Viridiplantae</taxon>
        <taxon>Streptophyta</taxon>
        <taxon>Embryophyta</taxon>
        <taxon>Tracheophyta</taxon>
        <taxon>Spermatophyta</taxon>
        <taxon>Magnoliopsida</taxon>
        <taxon>eudicotyledons</taxon>
        <taxon>Gunneridae</taxon>
        <taxon>Pentapetalae</taxon>
        <taxon>asterids</taxon>
        <taxon>campanulids</taxon>
        <taxon>Aquifoliales</taxon>
        <taxon>Aquifoliaceae</taxon>
        <taxon>Ilex</taxon>
    </lineage>
</organism>
<dbReference type="EMBL" id="CAUOFW020004058">
    <property type="protein sequence ID" value="CAK9163608.1"/>
    <property type="molecule type" value="Genomic_DNA"/>
</dbReference>
<proteinExistence type="predicted"/>
<protein>
    <submittedName>
        <fullName evidence="2">Uncharacterized protein</fullName>
    </submittedName>
</protein>
<feature type="region of interest" description="Disordered" evidence="1">
    <location>
        <begin position="16"/>
        <end position="38"/>
    </location>
</feature>
<sequence>MWTKLVATTPAVAMEKTMVKENDGDDDNTDGDNDHGDGGNAMKGLLEFTIEIVVFLNLSHLERLHDYMTTKADIKGVVSKYLRCHY</sequence>
<dbReference type="AlphaFoldDB" id="A0ABC8T2F4"/>
<reference evidence="2 3" key="1">
    <citation type="submission" date="2024-02" db="EMBL/GenBank/DDBJ databases">
        <authorList>
            <person name="Vignale AGUSTIN F."/>
            <person name="Sosa J E."/>
            <person name="Modenutti C."/>
        </authorList>
    </citation>
    <scope>NUCLEOTIDE SEQUENCE [LARGE SCALE GENOMIC DNA]</scope>
</reference>
<evidence type="ECO:0000256" key="1">
    <source>
        <dbReference type="SAM" id="MobiDB-lite"/>
    </source>
</evidence>
<evidence type="ECO:0000313" key="3">
    <source>
        <dbReference type="Proteomes" id="UP001642360"/>
    </source>
</evidence>